<dbReference type="EMBL" id="PVXO01000054">
    <property type="protein sequence ID" value="PRR77960.1"/>
    <property type="molecule type" value="Genomic_DNA"/>
</dbReference>
<gene>
    <name evidence="1" type="ORF">CLLI_20550</name>
</gene>
<sequence length="31" mass="3600">MDAEPSPEWVKEILKKIMHTITRKGMVMSRG</sequence>
<keyword evidence="2" id="KW-1185">Reference proteome</keyword>
<accession>A0A2T0B235</accession>
<name>A0A2T0B235_9CLOT</name>
<dbReference type="AlphaFoldDB" id="A0A2T0B235"/>
<reference evidence="1 2" key="1">
    <citation type="submission" date="2018-03" db="EMBL/GenBank/DDBJ databases">
        <title>Genome sequence of Clostridium liquoris DSM 100320.</title>
        <authorList>
            <person name="Poehlein A."/>
            <person name="Daniel R."/>
        </authorList>
    </citation>
    <scope>NUCLEOTIDE SEQUENCE [LARGE SCALE GENOMIC DNA]</scope>
    <source>
        <strain evidence="1 2">DSM 100320</strain>
    </source>
</reference>
<evidence type="ECO:0000313" key="1">
    <source>
        <dbReference type="EMBL" id="PRR77960.1"/>
    </source>
</evidence>
<organism evidence="1 2">
    <name type="scientific">Clostridium liquoris</name>
    <dbReference type="NCBI Taxonomy" id="1289519"/>
    <lineage>
        <taxon>Bacteria</taxon>
        <taxon>Bacillati</taxon>
        <taxon>Bacillota</taxon>
        <taxon>Clostridia</taxon>
        <taxon>Eubacteriales</taxon>
        <taxon>Clostridiaceae</taxon>
        <taxon>Clostridium</taxon>
    </lineage>
</organism>
<comment type="caution">
    <text evidence="1">The sequence shown here is derived from an EMBL/GenBank/DDBJ whole genome shotgun (WGS) entry which is preliminary data.</text>
</comment>
<protein>
    <submittedName>
        <fullName evidence="1">Uncharacterized protein</fullName>
    </submittedName>
</protein>
<dbReference type="Proteomes" id="UP000239706">
    <property type="component" value="Unassembled WGS sequence"/>
</dbReference>
<proteinExistence type="predicted"/>
<evidence type="ECO:0000313" key="2">
    <source>
        <dbReference type="Proteomes" id="UP000239706"/>
    </source>
</evidence>